<organism evidence="5 6">
    <name type="scientific">Flavobacterium collinsii</name>
    <dbReference type="NCBI Taxonomy" id="1114861"/>
    <lineage>
        <taxon>Bacteria</taxon>
        <taxon>Pseudomonadati</taxon>
        <taxon>Bacteroidota</taxon>
        <taxon>Flavobacteriia</taxon>
        <taxon>Flavobacteriales</taxon>
        <taxon>Flavobacteriaceae</taxon>
        <taxon>Flavobacterium</taxon>
    </lineage>
</organism>
<evidence type="ECO:0000256" key="3">
    <source>
        <dbReference type="ARBA" id="ARBA00023163"/>
    </source>
</evidence>
<evidence type="ECO:0000256" key="2">
    <source>
        <dbReference type="ARBA" id="ARBA00023125"/>
    </source>
</evidence>
<dbReference type="InterPro" id="IPR014710">
    <property type="entry name" value="RmlC-like_jellyroll"/>
</dbReference>
<reference evidence="5" key="1">
    <citation type="submission" date="2022-09" db="EMBL/GenBank/DDBJ databases">
        <authorList>
            <person name="Duchaud E."/>
        </authorList>
    </citation>
    <scope>NUCLEOTIDE SEQUENCE</scope>
    <source>
        <strain evidence="5">TRV642</strain>
    </source>
</reference>
<dbReference type="SUPFAM" id="SSF46689">
    <property type="entry name" value="Homeodomain-like"/>
    <property type="match status" value="1"/>
</dbReference>
<dbReference type="SUPFAM" id="SSF51182">
    <property type="entry name" value="RmlC-like cupins"/>
    <property type="match status" value="1"/>
</dbReference>
<dbReference type="InterPro" id="IPR003313">
    <property type="entry name" value="AraC-bd"/>
</dbReference>
<dbReference type="PANTHER" id="PTHR43280">
    <property type="entry name" value="ARAC-FAMILY TRANSCRIPTIONAL REGULATOR"/>
    <property type="match status" value="1"/>
</dbReference>
<dbReference type="EMBL" id="OX336425">
    <property type="protein sequence ID" value="CAI2768525.1"/>
    <property type="molecule type" value="Genomic_DNA"/>
</dbReference>
<dbReference type="PROSITE" id="PS01124">
    <property type="entry name" value="HTH_ARAC_FAMILY_2"/>
    <property type="match status" value="1"/>
</dbReference>
<evidence type="ECO:0000259" key="4">
    <source>
        <dbReference type="PROSITE" id="PS01124"/>
    </source>
</evidence>
<dbReference type="Pfam" id="PF02311">
    <property type="entry name" value="AraC_binding"/>
    <property type="match status" value="1"/>
</dbReference>
<dbReference type="Proteomes" id="UP001152749">
    <property type="component" value="Chromosome"/>
</dbReference>
<accession>A0A9W4XFS6</accession>
<protein>
    <submittedName>
        <fullName evidence="5">HTH-type transcriptional activator RhaS</fullName>
    </submittedName>
</protein>
<dbReference type="RefSeq" id="WP_263361125.1">
    <property type="nucleotide sequence ID" value="NZ_OX336425.1"/>
</dbReference>
<evidence type="ECO:0000256" key="1">
    <source>
        <dbReference type="ARBA" id="ARBA00023015"/>
    </source>
</evidence>
<keyword evidence="3" id="KW-0804">Transcription</keyword>
<keyword evidence="2" id="KW-0238">DNA-binding</keyword>
<gene>
    <name evidence="5" type="primary">rhaS</name>
    <name evidence="5" type="ORF">TRV642_3772</name>
</gene>
<dbReference type="InterPro" id="IPR018060">
    <property type="entry name" value="HTH_AraC"/>
</dbReference>
<dbReference type="InterPro" id="IPR011051">
    <property type="entry name" value="RmlC_Cupin_sf"/>
</dbReference>
<name>A0A9W4XFS6_9FLAO</name>
<dbReference type="InterPro" id="IPR009057">
    <property type="entry name" value="Homeodomain-like_sf"/>
</dbReference>
<dbReference type="PANTHER" id="PTHR43280:SF32">
    <property type="entry name" value="TRANSCRIPTIONAL REGULATORY PROTEIN"/>
    <property type="match status" value="1"/>
</dbReference>
<sequence>MVSIKTFDQATDLEQPRRVLKYVLVYCTSGSTIISVDENEFTLTQNAVITITSGQIHYFKNIGNATGFVLEFTYNFFCKDDTDMELIFHNGLFCHFAMNEMIVVDNSPFFIQELETIGKELLQMPYQYLTSIHSRIELILIEINRTKINRGDEIYKPDALFLHFLEAILQNFDKNLSVNEIAVLIGTTESKLNELSKLHTNKTAQNVIFGLIISEAKRLFTYEKLSVKEVAYALGFNDPFYFSNFFKKHTNTSPKSFKEKATNF</sequence>
<dbReference type="Gene3D" id="1.10.10.60">
    <property type="entry name" value="Homeodomain-like"/>
    <property type="match status" value="1"/>
</dbReference>
<dbReference type="Gene3D" id="2.60.120.10">
    <property type="entry name" value="Jelly Rolls"/>
    <property type="match status" value="1"/>
</dbReference>
<evidence type="ECO:0000313" key="5">
    <source>
        <dbReference type="EMBL" id="CAI2768525.1"/>
    </source>
</evidence>
<feature type="domain" description="HTH araC/xylS-type" evidence="4">
    <location>
        <begin position="162"/>
        <end position="260"/>
    </location>
</feature>
<dbReference type="GO" id="GO:0043565">
    <property type="term" value="F:sequence-specific DNA binding"/>
    <property type="evidence" value="ECO:0007669"/>
    <property type="project" value="InterPro"/>
</dbReference>
<dbReference type="SMART" id="SM00342">
    <property type="entry name" value="HTH_ARAC"/>
    <property type="match status" value="1"/>
</dbReference>
<proteinExistence type="predicted"/>
<dbReference type="AlphaFoldDB" id="A0A9W4XFS6"/>
<keyword evidence="1" id="KW-0805">Transcription regulation</keyword>
<dbReference type="Pfam" id="PF12833">
    <property type="entry name" value="HTH_18"/>
    <property type="match status" value="1"/>
</dbReference>
<evidence type="ECO:0000313" key="6">
    <source>
        <dbReference type="Proteomes" id="UP001152749"/>
    </source>
</evidence>
<dbReference type="GO" id="GO:0003700">
    <property type="term" value="F:DNA-binding transcription factor activity"/>
    <property type="evidence" value="ECO:0007669"/>
    <property type="project" value="InterPro"/>
</dbReference>
<dbReference type="KEGG" id="fcs:TRV642_3772"/>